<dbReference type="Proteomes" id="UP001383192">
    <property type="component" value="Unassembled WGS sequence"/>
</dbReference>
<reference evidence="1 2" key="1">
    <citation type="submission" date="2024-01" db="EMBL/GenBank/DDBJ databases">
        <title>A draft genome for a cacao thread blight-causing isolate of Paramarasmius palmivorus.</title>
        <authorList>
            <person name="Baruah I.K."/>
            <person name="Bukari Y."/>
            <person name="Amoako-Attah I."/>
            <person name="Meinhardt L.W."/>
            <person name="Bailey B.A."/>
            <person name="Cohen S.P."/>
        </authorList>
    </citation>
    <scope>NUCLEOTIDE SEQUENCE [LARGE SCALE GENOMIC DNA]</scope>
    <source>
        <strain evidence="1 2">GH-12</strain>
    </source>
</reference>
<proteinExistence type="predicted"/>
<comment type="caution">
    <text evidence="1">The sequence shown here is derived from an EMBL/GenBank/DDBJ whole genome shotgun (WGS) entry which is preliminary data.</text>
</comment>
<dbReference type="SUPFAM" id="SSF52047">
    <property type="entry name" value="RNI-like"/>
    <property type="match status" value="1"/>
</dbReference>
<protein>
    <submittedName>
        <fullName evidence="1">Uncharacterized protein</fullName>
    </submittedName>
</protein>
<sequence>MQPNIWMQDSEVSFPNLHTLSLRNDGVPFTEDHFWNAIRDAPLRYFTTDEVQQCVSIGANHTPWNQLKSLTIYNLDGSMDFRFIVTHCLQLEELLMGMRPGFPGEDWSGDIQPVVLPSLRKLDLRSGSKPQFCFVLDSLVLPSLQIFHATVLLGEQMVNLVFCLDSLFSMLQRSADFGSLKELHLLDLPWDRNFSMKWYPTLLRILEHSPCLESLKVSFQRPYTAVYPRNTTDSLGDVTFIASLFPVLLIPSSRSQALLPRLRDIEIHEHLESCGPQLSIFILEMVEERTRAKLDANARADVSALKNVFICTDPLHQCWKQTIENPLSVVQERLVALGNAGTICRIYSKRKVEISGKQ</sequence>
<keyword evidence="2" id="KW-1185">Reference proteome</keyword>
<dbReference type="EMBL" id="JAYKXP010000106">
    <property type="protein sequence ID" value="KAK7026132.1"/>
    <property type="molecule type" value="Genomic_DNA"/>
</dbReference>
<accession>A0AAW0BJI0</accession>
<organism evidence="1 2">
    <name type="scientific">Paramarasmius palmivorus</name>
    <dbReference type="NCBI Taxonomy" id="297713"/>
    <lineage>
        <taxon>Eukaryota</taxon>
        <taxon>Fungi</taxon>
        <taxon>Dikarya</taxon>
        <taxon>Basidiomycota</taxon>
        <taxon>Agaricomycotina</taxon>
        <taxon>Agaricomycetes</taxon>
        <taxon>Agaricomycetidae</taxon>
        <taxon>Agaricales</taxon>
        <taxon>Marasmiineae</taxon>
        <taxon>Marasmiaceae</taxon>
        <taxon>Paramarasmius</taxon>
    </lineage>
</organism>
<name>A0AAW0BJI0_9AGAR</name>
<evidence type="ECO:0000313" key="2">
    <source>
        <dbReference type="Proteomes" id="UP001383192"/>
    </source>
</evidence>
<evidence type="ECO:0000313" key="1">
    <source>
        <dbReference type="EMBL" id="KAK7026132.1"/>
    </source>
</evidence>
<dbReference type="AlphaFoldDB" id="A0AAW0BJI0"/>
<gene>
    <name evidence="1" type="ORF">VNI00_015707</name>
</gene>